<dbReference type="KEGG" id="dpo:117183639"/>
<dbReference type="GO" id="GO:0004190">
    <property type="term" value="F:aspartic-type endopeptidase activity"/>
    <property type="evidence" value="ECO:0007669"/>
    <property type="project" value="InterPro"/>
</dbReference>
<protein>
    <recommendedName>
        <fullName evidence="3">Peptidase A2 domain-containing protein</fullName>
    </recommendedName>
</protein>
<dbReference type="InterPro" id="IPR001995">
    <property type="entry name" value="Peptidase_A2_cat"/>
</dbReference>
<reference evidence="5" key="2">
    <citation type="submission" date="2025-08" db="UniProtKB">
        <authorList>
            <consortium name="RefSeq"/>
        </authorList>
    </citation>
    <scope>IDENTIFICATION</scope>
    <source>
        <strain evidence="5">MV-25-SWS-2005</strain>
        <tissue evidence="5">Whole body</tissue>
    </source>
</reference>
<dbReference type="PANTHER" id="PTHR47331">
    <property type="entry name" value="PHD-TYPE DOMAIN-CONTAINING PROTEIN"/>
    <property type="match status" value="1"/>
</dbReference>
<dbReference type="InterPro" id="IPR043502">
    <property type="entry name" value="DNA/RNA_pol_sf"/>
</dbReference>
<dbReference type="SUPFAM" id="SSF56672">
    <property type="entry name" value="DNA/RNA polymerases"/>
    <property type="match status" value="1"/>
</dbReference>
<evidence type="ECO:0000256" key="2">
    <source>
        <dbReference type="SAM" id="MobiDB-lite"/>
    </source>
</evidence>
<dbReference type="PROSITE" id="PS50175">
    <property type="entry name" value="ASP_PROT_RETROV"/>
    <property type="match status" value="1"/>
</dbReference>
<dbReference type="AlphaFoldDB" id="A0A6I8VSS5"/>
<evidence type="ECO:0000313" key="4">
    <source>
        <dbReference type="Proteomes" id="UP000001819"/>
    </source>
</evidence>
<evidence type="ECO:0000256" key="1">
    <source>
        <dbReference type="ARBA" id="ARBA00022801"/>
    </source>
</evidence>
<dbReference type="InterPro" id="IPR021109">
    <property type="entry name" value="Peptidase_aspartic_dom_sf"/>
</dbReference>
<dbReference type="GO" id="GO:0006508">
    <property type="term" value="P:proteolysis"/>
    <property type="evidence" value="ECO:0007669"/>
    <property type="project" value="InterPro"/>
</dbReference>
<feature type="compositionally biased region" description="Polar residues" evidence="2">
    <location>
        <begin position="474"/>
        <end position="496"/>
    </location>
</feature>
<name>A0A6I8VSS5_DROPS</name>
<sequence>MSTAESHDLEADPQVEIDNLSVIQTNLIARVNQTVRNFRKDGADRKTKAYFQTRLQTLQRFLGEFEQNHQRLLILRCPSTHSYVSSEVAFRFDEDYTTAFSIISKAYENVCPRAPPVQQNPEPANPSVSSVQLPKLPVPTFTGKFVDWPAFHDAFVQLIHNNQKLSDVQRFHFLKQALPSDRDEDIQQMALAGNNYATAWSLVLKRYDNKRLQFMYHMNGLYDLPQLTKEQSADIKHMLNVATVCLNAFKNLDVQHWMAHHLTSRLPSPTLQAWELHLGSSAELATFSQLQSFLNDRLVSIDEFENRGHSTTRTPVPQPVHQRHPKKAVGNVTYKGNSFHAKTAVAEHTRCPHCSDSHNLRHCPDLLSKDSFARKAIVDHAKACLNCLSRSHALSKCTSKRNCTQCGQRHHTLLYFPTPAQVATQPHAASHSTRSGNSWQYTTSDSSGRATPTQLYARTPLPTQSAAQPLPGVPNTSSGGHPQSAATDSSVRTHSAQLVSATATHHGPSTVLLATALVTIHNPHTGQSAVVRALVDSGSEGTLITEHTVQALNLKRHPISAEIAGVGTTSKNRCTYTTELSLSSCTSQFCTTIDTAFILKTLTSQLPSKSIKLQQCPHLNGIELADPGFYKPQRIDLLLGADVIPQILLSDIRRGKENQPIAQHTQLGWIVFGRATSTRSHAVTIRCHHNRLENLVQKFFEMEHLGSAKQLTPEERWCEEHFKRTHIRQRNGKYLVRLPLKRLFDPSQVLDKSRQIAMNRFQMLQRRFQRQPELQAKYSEVMNEYFQLGQVTKVTTKEQQHCIISKENGIESTCCTLPHHAVFKEESVTTKVRVVYDASCKTSNGKSLNDVLCTGPALQNDLAGVVLNWRFHRFVFAADIQKMYRCIDMNAEDSQYQRIFWHDEHNQPFASYINWRRMNATDIHSRKGSFDTKYTLMTYKAELPLAKEH</sequence>
<dbReference type="Gene3D" id="2.40.70.10">
    <property type="entry name" value="Acid Proteases"/>
    <property type="match status" value="1"/>
</dbReference>
<evidence type="ECO:0000313" key="5">
    <source>
        <dbReference type="RefSeq" id="XP_033234125.1"/>
    </source>
</evidence>
<dbReference type="InParanoid" id="A0A6I8VSS5"/>
<feature type="compositionally biased region" description="Polar residues" evidence="2">
    <location>
        <begin position="430"/>
        <end position="467"/>
    </location>
</feature>
<gene>
    <name evidence="5" type="primary">LOC117183639</name>
</gene>
<feature type="region of interest" description="Disordered" evidence="2">
    <location>
        <begin position="424"/>
        <end position="496"/>
    </location>
</feature>
<proteinExistence type="predicted"/>
<organism evidence="4 5">
    <name type="scientific">Drosophila pseudoobscura pseudoobscura</name>
    <name type="common">Fruit fly</name>
    <dbReference type="NCBI Taxonomy" id="46245"/>
    <lineage>
        <taxon>Eukaryota</taxon>
        <taxon>Metazoa</taxon>
        <taxon>Ecdysozoa</taxon>
        <taxon>Arthropoda</taxon>
        <taxon>Hexapoda</taxon>
        <taxon>Insecta</taxon>
        <taxon>Pterygota</taxon>
        <taxon>Neoptera</taxon>
        <taxon>Endopterygota</taxon>
        <taxon>Diptera</taxon>
        <taxon>Brachycera</taxon>
        <taxon>Muscomorpha</taxon>
        <taxon>Ephydroidea</taxon>
        <taxon>Drosophilidae</taxon>
        <taxon>Drosophila</taxon>
        <taxon>Sophophora</taxon>
    </lineage>
</organism>
<reference evidence="4" key="1">
    <citation type="submission" date="2024-06" db="UniProtKB">
        <authorList>
            <consortium name="RefSeq"/>
        </authorList>
    </citation>
    <scope>NUCLEOTIDE SEQUENCE [LARGE SCALE GENOMIC DNA]</scope>
    <source>
        <strain evidence="4">MV2-25</strain>
    </source>
</reference>
<keyword evidence="4" id="KW-1185">Reference proteome</keyword>
<dbReference type="InterPro" id="IPR005312">
    <property type="entry name" value="DUF1759"/>
</dbReference>
<dbReference type="PANTHER" id="PTHR47331:SF5">
    <property type="entry name" value="RIBONUCLEASE H"/>
    <property type="match status" value="1"/>
</dbReference>
<dbReference type="Proteomes" id="UP000001819">
    <property type="component" value="Chromosome 3"/>
</dbReference>
<accession>A0A6I8VSS5</accession>
<dbReference type="GO" id="GO:0071897">
    <property type="term" value="P:DNA biosynthetic process"/>
    <property type="evidence" value="ECO:0007669"/>
    <property type="project" value="UniProtKB-ARBA"/>
</dbReference>
<dbReference type="RefSeq" id="XP_033234125.1">
    <property type="nucleotide sequence ID" value="XM_033378234.1"/>
</dbReference>
<keyword evidence="1" id="KW-0378">Hydrolase</keyword>
<feature type="domain" description="Peptidase A2" evidence="3">
    <location>
        <begin position="531"/>
        <end position="567"/>
    </location>
</feature>
<evidence type="ECO:0000259" key="3">
    <source>
        <dbReference type="PROSITE" id="PS50175"/>
    </source>
</evidence>
<dbReference type="Pfam" id="PF03564">
    <property type="entry name" value="DUF1759"/>
    <property type="match status" value="1"/>
</dbReference>